<gene>
    <name evidence="12" type="ordered locus">PRU_2528</name>
</gene>
<evidence type="ECO:0000256" key="5">
    <source>
        <dbReference type="ARBA" id="ARBA00022801"/>
    </source>
</evidence>
<dbReference type="PANTHER" id="PTHR11067">
    <property type="entry name" value="INOSINE TRIPHOSPHATE PYROPHOSPHATASE/HAM1 PROTEIN"/>
    <property type="match status" value="1"/>
</dbReference>
<dbReference type="NCBIfam" id="TIGR00042">
    <property type="entry name" value="RdgB/HAM1 family non-canonical purine NTP pyrophosphatase"/>
    <property type="match status" value="1"/>
</dbReference>
<name>D5EWP9_XYLR2</name>
<evidence type="ECO:0000256" key="11">
    <source>
        <dbReference type="RuleBase" id="RU003781"/>
    </source>
</evidence>
<accession>D5EWP9</accession>
<dbReference type="GO" id="GO:0035870">
    <property type="term" value="F:dITP diphosphatase activity"/>
    <property type="evidence" value="ECO:0007669"/>
    <property type="project" value="UniProtKB-UniRule"/>
</dbReference>
<evidence type="ECO:0000256" key="10">
    <source>
        <dbReference type="HAMAP-Rule" id="MF_01405"/>
    </source>
</evidence>
<reference evidence="12 13" key="1">
    <citation type="journal article" date="2010" name="Microb. Ecol.">
        <title>Comparative genome analysis of Prevotella ruminicola and Prevotella bryantii: insights into their environmental niche.</title>
        <authorList>
            <consortium name="North American Consortium for Rumen Bacteria"/>
            <person name="Purushe J."/>
            <person name="Fouts D.E."/>
            <person name="Morrison M."/>
            <person name="White B.A."/>
            <person name="Mackie R.I."/>
            <person name="Coutinho P.M."/>
            <person name="Henrissat B."/>
            <person name="Nelson K.E."/>
        </authorList>
    </citation>
    <scope>NUCLEOTIDE SEQUENCE [LARGE SCALE GENOMIC DNA]</scope>
    <source>
        <strain evidence="13">ATCC 19189 / JCM 8958 / 23</strain>
    </source>
</reference>
<dbReference type="STRING" id="264731.PRU_2528"/>
<dbReference type="Pfam" id="PF01725">
    <property type="entry name" value="Ham1p_like"/>
    <property type="match status" value="1"/>
</dbReference>
<feature type="binding site" evidence="10">
    <location>
        <begin position="149"/>
        <end position="152"/>
    </location>
    <ligand>
        <name>substrate</name>
    </ligand>
</feature>
<dbReference type="CDD" id="cd00515">
    <property type="entry name" value="HAM1"/>
    <property type="match status" value="1"/>
</dbReference>
<comment type="similarity">
    <text evidence="1 10 11">Belongs to the HAM1 NTPase family.</text>
</comment>
<keyword evidence="4 10" id="KW-0547">Nucleotide-binding</keyword>
<comment type="caution">
    <text evidence="10">Lacks conserved residue(s) required for the propagation of feature annotation.</text>
</comment>
<feature type="binding site" evidence="10">
    <location>
        <begin position="7"/>
        <end position="12"/>
    </location>
    <ligand>
        <name>substrate</name>
    </ligand>
</feature>
<evidence type="ECO:0000256" key="9">
    <source>
        <dbReference type="ARBA" id="ARBA00052017"/>
    </source>
</evidence>
<dbReference type="HAMAP" id="MF_01405">
    <property type="entry name" value="Non_canon_purine_NTPase"/>
    <property type="match status" value="1"/>
</dbReference>
<dbReference type="FunFam" id="3.90.950.10:FF:000001">
    <property type="entry name" value="dITP/XTP pyrophosphatase"/>
    <property type="match status" value="1"/>
</dbReference>
<dbReference type="EMBL" id="CP002006">
    <property type="protein sequence ID" value="ADE81634.1"/>
    <property type="molecule type" value="Genomic_DNA"/>
</dbReference>
<dbReference type="InterPro" id="IPR002637">
    <property type="entry name" value="RdgB/HAM1"/>
</dbReference>
<evidence type="ECO:0000256" key="3">
    <source>
        <dbReference type="ARBA" id="ARBA00022723"/>
    </source>
</evidence>
<evidence type="ECO:0000256" key="4">
    <source>
        <dbReference type="ARBA" id="ARBA00022741"/>
    </source>
</evidence>
<dbReference type="Gene3D" id="3.90.950.10">
    <property type="match status" value="1"/>
</dbReference>
<comment type="subunit">
    <text evidence="2 10">Homodimer.</text>
</comment>
<protein>
    <recommendedName>
        <fullName evidence="10">dITP/XTP pyrophosphatase</fullName>
        <ecNumber evidence="10">3.6.1.66</ecNumber>
    </recommendedName>
    <alternativeName>
        <fullName evidence="10">Non-canonical purine NTP pyrophosphatase</fullName>
    </alternativeName>
    <alternativeName>
        <fullName evidence="10">Non-standard purine NTP pyrophosphatase</fullName>
    </alternativeName>
    <alternativeName>
        <fullName evidence="10">Nucleoside-triphosphate diphosphatase</fullName>
    </alternativeName>
    <alternativeName>
        <fullName evidence="10">Nucleoside-triphosphate pyrophosphatase</fullName>
        <shortName evidence="10">NTPase</shortName>
    </alternativeName>
</protein>
<dbReference type="AlphaFoldDB" id="D5EWP9"/>
<dbReference type="SUPFAM" id="SSF52972">
    <property type="entry name" value="ITPase-like"/>
    <property type="match status" value="1"/>
</dbReference>
<evidence type="ECO:0000313" key="12">
    <source>
        <dbReference type="EMBL" id="ADE81634.1"/>
    </source>
</evidence>
<dbReference type="HOGENOM" id="CLU_082080_0_2_10"/>
<feature type="binding site" evidence="10">
    <location>
        <begin position="177"/>
        <end position="178"/>
    </location>
    <ligand>
        <name>substrate</name>
    </ligand>
</feature>
<dbReference type="GO" id="GO:0009117">
    <property type="term" value="P:nucleotide metabolic process"/>
    <property type="evidence" value="ECO:0007669"/>
    <property type="project" value="UniProtKB-KW"/>
</dbReference>
<evidence type="ECO:0000256" key="8">
    <source>
        <dbReference type="ARBA" id="ARBA00051875"/>
    </source>
</evidence>
<comment type="function">
    <text evidence="10">Pyrophosphatase that catalyzes the hydrolysis of nucleoside triphosphates to their monophosphate derivatives, with a high preference for the non-canonical purine nucleotides XTP (xanthosine triphosphate), dITP (deoxyinosine triphosphate) and ITP. Seems to function as a house-cleaning enzyme that removes non-canonical purine nucleotides from the nucleotide pool, thus preventing their incorporation into DNA/RNA and avoiding chromosomal lesions.</text>
</comment>
<keyword evidence="13" id="KW-1185">Reference proteome</keyword>
<dbReference type="GO" id="GO:0017111">
    <property type="term" value="F:ribonucleoside triphosphate phosphatase activity"/>
    <property type="evidence" value="ECO:0007669"/>
    <property type="project" value="InterPro"/>
</dbReference>
<evidence type="ECO:0000313" key="13">
    <source>
        <dbReference type="Proteomes" id="UP000000927"/>
    </source>
</evidence>
<sequence>MKIVFATNNLNKLSEVRKILGNKFEVLSLGEIGCHDDIPEKGQTLKDNALIKAQWVYDKYHVNCFADDTGLEVDALGGAPGVYSARYAGGVGHDSEANMKKLLSELENNDNRKARFRTVIALIIDGKVTTFDGIVNGVITEGKRGGEGFGYDPIFMPEGYNKTFAELGTGIKNNISHRAKAVQKLADYLLKR</sequence>
<dbReference type="GO" id="GO:0005829">
    <property type="term" value="C:cytosol"/>
    <property type="evidence" value="ECO:0007669"/>
    <property type="project" value="TreeGrafter"/>
</dbReference>
<dbReference type="PANTHER" id="PTHR11067:SF9">
    <property type="entry name" value="INOSINE TRIPHOSPHATE PYROPHOSPHATASE"/>
    <property type="match status" value="1"/>
</dbReference>
<feature type="binding site" evidence="10">
    <location>
        <position position="172"/>
    </location>
    <ligand>
        <name>substrate</name>
    </ligand>
</feature>
<dbReference type="eggNOG" id="COG0127">
    <property type="taxonomic scope" value="Bacteria"/>
</dbReference>
<dbReference type="InterPro" id="IPR029001">
    <property type="entry name" value="ITPase-like_fam"/>
</dbReference>
<dbReference type="GO" id="GO:0046872">
    <property type="term" value="F:metal ion binding"/>
    <property type="evidence" value="ECO:0007669"/>
    <property type="project" value="UniProtKB-KW"/>
</dbReference>
<evidence type="ECO:0000256" key="6">
    <source>
        <dbReference type="ARBA" id="ARBA00022842"/>
    </source>
</evidence>
<evidence type="ECO:0000256" key="1">
    <source>
        <dbReference type="ARBA" id="ARBA00008023"/>
    </source>
</evidence>
<feature type="binding site" evidence="10">
    <location>
        <position position="69"/>
    </location>
    <ligand>
        <name>substrate</name>
    </ligand>
</feature>
<evidence type="ECO:0000256" key="2">
    <source>
        <dbReference type="ARBA" id="ARBA00011738"/>
    </source>
</evidence>
<keyword evidence="3 10" id="KW-0479">Metal-binding</keyword>
<dbReference type="NCBIfam" id="NF011398">
    <property type="entry name" value="PRK14823.1"/>
    <property type="match status" value="1"/>
</dbReference>
<dbReference type="InterPro" id="IPR020922">
    <property type="entry name" value="dITP/XTP_pyrophosphatase"/>
</dbReference>
<dbReference type="GO" id="GO:0009146">
    <property type="term" value="P:purine nucleoside triphosphate catabolic process"/>
    <property type="evidence" value="ECO:0007669"/>
    <property type="project" value="UniProtKB-UniRule"/>
</dbReference>
<keyword evidence="6 10" id="KW-0460">Magnesium</keyword>
<evidence type="ECO:0000256" key="7">
    <source>
        <dbReference type="ARBA" id="ARBA00023080"/>
    </source>
</evidence>
<keyword evidence="5 10" id="KW-0378">Hydrolase</keyword>
<dbReference type="GO" id="GO:0036220">
    <property type="term" value="F:ITP diphosphatase activity"/>
    <property type="evidence" value="ECO:0007669"/>
    <property type="project" value="UniProtKB-UniRule"/>
</dbReference>
<feature type="binding site" evidence="10">
    <location>
        <position position="68"/>
    </location>
    <ligand>
        <name>Mg(2+)</name>
        <dbReference type="ChEBI" id="CHEBI:18420"/>
    </ligand>
</feature>
<organism evidence="12 13">
    <name type="scientific">Xylanibacter ruminicola (strain ATCC 19189 / DSM 19721 / CIP 105475 / JCM 8958 / 23)</name>
    <name type="common">Prevotella ruminicola</name>
    <dbReference type="NCBI Taxonomy" id="264731"/>
    <lineage>
        <taxon>Bacteria</taxon>
        <taxon>Pseudomonadati</taxon>
        <taxon>Bacteroidota</taxon>
        <taxon>Bacteroidia</taxon>
        <taxon>Bacteroidales</taxon>
        <taxon>Prevotellaceae</taxon>
        <taxon>Xylanibacter</taxon>
    </lineage>
</organism>
<keyword evidence="7 10" id="KW-0546">Nucleotide metabolism</keyword>
<proteinExistence type="inferred from homology"/>
<dbReference type="GO" id="GO:0000166">
    <property type="term" value="F:nucleotide binding"/>
    <property type="evidence" value="ECO:0007669"/>
    <property type="project" value="UniProtKB-KW"/>
</dbReference>
<dbReference type="GO" id="GO:0036222">
    <property type="term" value="F:XTP diphosphatase activity"/>
    <property type="evidence" value="ECO:0007669"/>
    <property type="project" value="UniProtKB-UniRule"/>
</dbReference>
<dbReference type="Proteomes" id="UP000000927">
    <property type="component" value="Chromosome"/>
</dbReference>
<feature type="active site" description="Proton acceptor" evidence="10">
    <location>
        <position position="68"/>
    </location>
</feature>
<comment type="catalytic activity">
    <reaction evidence="10">
        <text>ITP + H2O = IMP + diphosphate + H(+)</text>
        <dbReference type="Rhea" id="RHEA:29399"/>
        <dbReference type="ChEBI" id="CHEBI:15377"/>
        <dbReference type="ChEBI" id="CHEBI:15378"/>
        <dbReference type="ChEBI" id="CHEBI:33019"/>
        <dbReference type="ChEBI" id="CHEBI:58053"/>
        <dbReference type="ChEBI" id="CHEBI:61402"/>
        <dbReference type="EC" id="3.6.1.66"/>
    </reaction>
</comment>
<dbReference type="EC" id="3.6.1.66" evidence="10"/>
<comment type="catalytic activity">
    <reaction evidence="9 10">
        <text>XTP + H2O = XMP + diphosphate + H(+)</text>
        <dbReference type="Rhea" id="RHEA:28610"/>
        <dbReference type="ChEBI" id="CHEBI:15377"/>
        <dbReference type="ChEBI" id="CHEBI:15378"/>
        <dbReference type="ChEBI" id="CHEBI:33019"/>
        <dbReference type="ChEBI" id="CHEBI:57464"/>
        <dbReference type="ChEBI" id="CHEBI:61314"/>
        <dbReference type="EC" id="3.6.1.66"/>
    </reaction>
</comment>
<dbReference type="KEGG" id="pru:PRU_2528"/>
<comment type="cofactor">
    <cofactor evidence="10">
        <name>Mg(2+)</name>
        <dbReference type="ChEBI" id="CHEBI:18420"/>
    </cofactor>
    <text evidence="10">Binds 1 Mg(2+) ion per subunit.</text>
</comment>
<comment type="catalytic activity">
    <reaction evidence="8 10">
        <text>dITP + H2O = dIMP + diphosphate + H(+)</text>
        <dbReference type="Rhea" id="RHEA:28342"/>
        <dbReference type="ChEBI" id="CHEBI:15377"/>
        <dbReference type="ChEBI" id="CHEBI:15378"/>
        <dbReference type="ChEBI" id="CHEBI:33019"/>
        <dbReference type="ChEBI" id="CHEBI:61194"/>
        <dbReference type="ChEBI" id="CHEBI:61382"/>
        <dbReference type="EC" id="3.6.1.66"/>
    </reaction>
</comment>